<evidence type="ECO:0000313" key="3">
    <source>
        <dbReference type="EMBL" id="OAJ96163.1"/>
    </source>
</evidence>
<evidence type="ECO:0000313" key="4">
    <source>
        <dbReference type="Proteomes" id="UP000078406"/>
    </source>
</evidence>
<dbReference type="Gene3D" id="3.90.550.10">
    <property type="entry name" value="Spore Coat Polysaccharide Biosynthesis Protein SpsA, Chain A"/>
    <property type="match status" value="1"/>
</dbReference>
<protein>
    <submittedName>
        <fullName evidence="3">Alcohol dehydrogenase</fullName>
    </submittedName>
</protein>
<dbReference type="RefSeq" id="WP_054962634.1">
    <property type="nucleotide sequence ID" value="NZ_LLEI02000010.1"/>
</dbReference>
<gene>
    <name evidence="3" type="ORF">APB76_01260</name>
</gene>
<dbReference type="AlphaFoldDB" id="A0A177Y5L6"/>
<dbReference type="SUPFAM" id="SSF53448">
    <property type="entry name" value="Nucleotide-diphospho-sugar transferases"/>
    <property type="match status" value="1"/>
</dbReference>
<dbReference type="InterPro" id="IPR050486">
    <property type="entry name" value="Mannose-1P_guanyltransferase"/>
</dbReference>
<dbReference type="SMART" id="SM00116">
    <property type="entry name" value="CBS"/>
    <property type="match status" value="2"/>
</dbReference>
<dbReference type="PROSITE" id="PS51371">
    <property type="entry name" value="CBS"/>
    <property type="match status" value="1"/>
</dbReference>
<dbReference type="SUPFAM" id="SSF54631">
    <property type="entry name" value="CBS-domain pair"/>
    <property type="match status" value="1"/>
</dbReference>
<comment type="caution">
    <text evidence="3">The sequence shown here is derived from an EMBL/GenBank/DDBJ whole genome shotgun (WGS) entry which is preliminary data.</text>
</comment>
<name>A0A177Y5L6_9VIBR</name>
<feature type="domain" description="CBS" evidence="2">
    <location>
        <begin position="1"/>
        <end position="59"/>
    </location>
</feature>
<proteinExistence type="predicted"/>
<dbReference type="EMBL" id="LLEI02000010">
    <property type="protein sequence ID" value="OAJ96163.1"/>
    <property type="molecule type" value="Genomic_DNA"/>
</dbReference>
<evidence type="ECO:0000256" key="1">
    <source>
        <dbReference type="PROSITE-ProRule" id="PRU00703"/>
    </source>
</evidence>
<reference evidence="3 4" key="1">
    <citation type="journal article" date="2016" name="Syst. Appl. Microbiol.">
        <title>Vibrio bivalvicida sp. nov., a novel larval pathogen for bivalve molluscs reared in a hatchery.</title>
        <authorList>
            <person name="Dubert J."/>
            <person name="Romalde J.L."/>
            <person name="Prado S."/>
            <person name="Barja J.L."/>
        </authorList>
    </citation>
    <scope>NUCLEOTIDE SEQUENCE [LARGE SCALE GENOMIC DNA]</scope>
    <source>
        <strain evidence="3 4">605</strain>
    </source>
</reference>
<dbReference type="Pfam" id="PF00571">
    <property type="entry name" value="CBS"/>
    <property type="match status" value="1"/>
</dbReference>
<dbReference type="InterPro" id="IPR000644">
    <property type="entry name" value="CBS_dom"/>
</dbReference>
<dbReference type="Proteomes" id="UP000078406">
    <property type="component" value="Unassembled WGS sequence"/>
</dbReference>
<sequence length="355" mass="39995">MIDNWKRSLVQETSTIRDVLEILDVEGLRVALVIDDDKILKGVVTDGDIRRGLLEGESLETPINRVMNDNPYTAQAGTSREELIAKMNELDFLFIPILQGSRLVGLETLHGALVHSERKRQNPIFIMAGGFGTRLRPLTDNCPKPMLKIGDKPILETLINSFKKAGFVNFYISTHYMPEVIVEHFEYGHKFGVNITYVHEDTPLGTGGALGLLQSELPNNLPVIMINGDVLTKVDFERLLDFHISNDADATMCVREYDYQIPYGVVEGDGSQVTAMVEKPIQRFFVNAGIYVISSDIVKSVEKGCSIDMPTLLERHIDESKNVLMFPIHEYWLDIGRMDDFNRAQMEIHTLGVLD</sequence>
<dbReference type="PANTHER" id="PTHR22572">
    <property type="entry name" value="SUGAR-1-PHOSPHATE GUANYL TRANSFERASE"/>
    <property type="match status" value="1"/>
</dbReference>
<dbReference type="CDD" id="cd04607">
    <property type="entry name" value="CBS_pair_NTP_transferase_assoc"/>
    <property type="match status" value="1"/>
</dbReference>
<dbReference type="Gene3D" id="3.10.580.10">
    <property type="entry name" value="CBS-domain"/>
    <property type="match status" value="1"/>
</dbReference>
<evidence type="ECO:0000259" key="2">
    <source>
        <dbReference type="PROSITE" id="PS51371"/>
    </source>
</evidence>
<dbReference type="InterPro" id="IPR029044">
    <property type="entry name" value="Nucleotide-diphossugar_trans"/>
</dbReference>
<keyword evidence="1" id="KW-0129">CBS domain</keyword>
<dbReference type="InterPro" id="IPR046342">
    <property type="entry name" value="CBS_dom_sf"/>
</dbReference>
<dbReference type="Pfam" id="PF00483">
    <property type="entry name" value="NTP_transferase"/>
    <property type="match status" value="1"/>
</dbReference>
<dbReference type="CDD" id="cd06426">
    <property type="entry name" value="NTP_transferase_like_2"/>
    <property type="match status" value="1"/>
</dbReference>
<organism evidence="3 4">
    <name type="scientific">Vibrio bivalvicida</name>
    <dbReference type="NCBI Taxonomy" id="1276888"/>
    <lineage>
        <taxon>Bacteria</taxon>
        <taxon>Pseudomonadati</taxon>
        <taxon>Pseudomonadota</taxon>
        <taxon>Gammaproteobacteria</taxon>
        <taxon>Vibrionales</taxon>
        <taxon>Vibrionaceae</taxon>
        <taxon>Vibrio</taxon>
        <taxon>Vibrio oreintalis group</taxon>
    </lineage>
</organism>
<dbReference type="InterPro" id="IPR005835">
    <property type="entry name" value="NTP_transferase_dom"/>
</dbReference>
<accession>A0A177Y5L6</accession>